<reference evidence="1 2" key="1">
    <citation type="journal article" date="2021" name="Hortic Res">
        <title>High-quality reference genome and annotation aids understanding of berry development for evergreen blueberry (Vaccinium darrowii).</title>
        <authorList>
            <person name="Yu J."/>
            <person name="Hulse-Kemp A.M."/>
            <person name="Babiker E."/>
            <person name="Staton M."/>
        </authorList>
    </citation>
    <scope>NUCLEOTIDE SEQUENCE [LARGE SCALE GENOMIC DNA]</scope>
    <source>
        <strain evidence="2">cv. NJ 8807/NJ 8810</strain>
        <tissue evidence="1">Young leaf</tissue>
    </source>
</reference>
<keyword evidence="2" id="KW-1185">Reference proteome</keyword>
<evidence type="ECO:0000313" key="1">
    <source>
        <dbReference type="EMBL" id="KAH7852401.1"/>
    </source>
</evidence>
<name>A0ACB7YFK8_9ERIC</name>
<sequence>MEESFRVRVDKTFGALATAAASSSSSNTTSSLSSLWSLTDEELERREWIRERHDNAIDAEPKPYPPNLDGFFANGKKNPSRTEPVGLHPAIEADLEDLAYDGIDDDEEEEEDEGKKRELVKPDDYNDEEWEVRSSIGLDCTLDYEEEEDKYDKVAVGMEKADDRLYMRDITGYWTDINFYDELPTTFRDASRDPRANHMAAKLRLKEDAEAAGKFDSLQVSDTGLPVQNTQNNTVEEGVNPKSILKRKENQVDPKAQKRVRFGPGCKEDCEEDYEETKNVVMGTCSTPAEKSGASFPSQNFSAIPDYIRNPSKYTHYTFDSSSDSDEESNQKAYMDFLNQQKSSNSTEPEPDYTPGDLPKSITFTLKKKVGDASVLKNGEELKPNQVDVGKEFLPKKGGPVVVVAEEVQNSEACDMEEDEPEKEATKNSSSRRQGRQYRAKVDVELDEPVT</sequence>
<gene>
    <name evidence="1" type="ORF">Vadar_024396</name>
</gene>
<evidence type="ECO:0000313" key="2">
    <source>
        <dbReference type="Proteomes" id="UP000828048"/>
    </source>
</evidence>
<accession>A0ACB7YFK8</accession>
<protein>
    <submittedName>
        <fullName evidence="1">Uncharacterized protein</fullName>
    </submittedName>
</protein>
<dbReference type="Proteomes" id="UP000828048">
    <property type="component" value="Chromosome 8"/>
</dbReference>
<comment type="caution">
    <text evidence="1">The sequence shown here is derived from an EMBL/GenBank/DDBJ whole genome shotgun (WGS) entry which is preliminary data.</text>
</comment>
<dbReference type="EMBL" id="CM037158">
    <property type="protein sequence ID" value="KAH7852401.1"/>
    <property type="molecule type" value="Genomic_DNA"/>
</dbReference>
<organism evidence="1 2">
    <name type="scientific">Vaccinium darrowii</name>
    <dbReference type="NCBI Taxonomy" id="229202"/>
    <lineage>
        <taxon>Eukaryota</taxon>
        <taxon>Viridiplantae</taxon>
        <taxon>Streptophyta</taxon>
        <taxon>Embryophyta</taxon>
        <taxon>Tracheophyta</taxon>
        <taxon>Spermatophyta</taxon>
        <taxon>Magnoliopsida</taxon>
        <taxon>eudicotyledons</taxon>
        <taxon>Gunneridae</taxon>
        <taxon>Pentapetalae</taxon>
        <taxon>asterids</taxon>
        <taxon>Ericales</taxon>
        <taxon>Ericaceae</taxon>
        <taxon>Vaccinioideae</taxon>
        <taxon>Vaccinieae</taxon>
        <taxon>Vaccinium</taxon>
    </lineage>
</organism>
<proteinExistence type="predicted"/>